<proteinExistence type="predicted"/>
<dbReference type="SUPFAM" id="SSF54427">
    <property type="entry name" value="NTF2-like"/>
    <property type="match status" value="2"/>
</dbReference>
<evidence type="ECO:0000256" key="1">
    <source>
        <dbReference type="SAM" id="MobiDB-lite"/>
    </source>
</evidence>
<keyword evidence="4" id="KW-1185">Reference proteome</keyword>
<dbReference type="Proteomes" id="UP000234626">
    <property type="component" value="Unassembled WGS sequence"/>
</dbReference>
<accession>A0A2N5ENL4</accession>
<feature type="domain" description="SnoaL-like" evidence="2">
    <location>
        <begin position="57"/>
        <end position="157"/>
    </location>
</feature>
<organism evidence="3 4">
    <name type="scientific">Chimaeribacter arupi</name>
    <dbReference type="NCBI Taxonomy" id="2060066"/>
    <lineage>
        <taxon>Bacteria</taxon>
        <taxon>Pseudomonadati</taxon>
        <taxon>Pseudomonadota</taxon>
        <taxon>Gammaproteobacteria</taxon>
        <taxon>Enterobacterales</taxon>
        <taxon>Yersiniaceae</taxon>
        <taxon>Chimaeribacter</taxon>
    </lineage>
</organism>
<evidence type="ECO:0000259" key="2">
    <source>
        <dbReference type="Pfam" id="PF12680"/>
    </source>
</evidence>
<dbReference type="InterPro" id="IPR032710">
    <property type="entry name" value="NTF2-like_dom_sf"/>
</dbReference>
<dbReference type="OrthoDB" id="459617at2"/>
<dbReference type="EMBL" id="PJZK01000008">
    <property type="protein sequence ID" value="PLR50250.1"/>
    <property type="molecule type" value="Genomic_DNA"/>
</dbReference>
<name>A0A2N5ENL4_9GAMM</name>
<dbReference type="AlphaFoldDB" id="A0A2N5ENL4"/>
<feature type="domain" description="SnoaL-like" evidence="2">
    <location>
        <begin position="202"/>
        <end position="299"/>
    </location>
</feature>
<dbReference type="InterPro" id="IPR037401">
    <property type="entry name" value="SnoaL-like"/>
</dbReference>
<evidence type="ECO:0000313" key="3">
    <source>
        <dbReference type="EMBL" id="PLR50250.1"/>
    </source>
</evidence>
<feature type="compositionally biased region" description="Basic and acidic residues" evidence="1">
    <location>
        <begin position="1"/>
        <end position="24"/>
    </location>
</feature>
<sequence>MFYRKREGGSMKISEDSVMNKDSGHSQPDLQVVLQAYMKGESVPCSPTEAYMHEVLTQYIDALNQKNPQKILDMYAEDAVIIDPVGANPVSGKRHIETFVREGLSAMRKAELSAPIRTSPGGSAAMAFTINMDFGDHEVLIQVVDVMRFNADGKIVALNAHWGVDDIQIIKGEKETFLPKYMPDVNILRPPTEAHMRGVLHSYLDHINNKDVDAFLGLFAQDFSGEDPVGTAPIKGLENLASFVKNGMASRVELNAPVRATQGKSAAMAFSIHTELGGKNVIIDVIDVMKFNEAGEIVETKAYWGEKNVRTTEVNG</sequence>
<dbReference type="Gene3D" id="3.10.450.50">
    <property type="match status" value="2"/>
</dbReference>
<protein>
    <recommendedName>
        <fullName evidence="2">SnoaL-like domain-containing protein</fullName>
    </recommendedName>
</protein>
<feature type="region of interest" description="Disordered" evidence="1">
    <location>
        <begin position="1"/>
        <end position="26"/>
    </location>
</feature>
<reference evidence="3 4" key="1">
    <citation type="submission" date="2017-12" db="EMBL/GenBank/DDBJ databases">
        <title>Characterization of six clinical isolates of Enterochimera gen. nov., a novel genus of the Yersiniaciae family and the three species Enterochimera arupensis sp. nov., Enterochimera coloradensis sp. nov, and Enterochimera californica sp. nov.</title>
        <authorList>
            <person name="Rossi A."/>
            <person name="Fisher M."/>
        </authorList>
    </citation>
    <scope>NUCLEOTIDE SEQUENCE [LARGE SCALE GENOMIC DNA]</scope>
    <source>
        <strain evidence="3 4">2016Iso1</strain>
    </source>
</reference>
<gene>
    <name evidence="3" type="ORF">CYR34_10150</name>
</gene>
<comment type="caution">
    <text evidence="3">The sequence shown here is derived from an EMBL/GenBank/DDBJ whole genome shotgun (WGS) entry which is preliminary data.</text>
</comment>
<evidence type="ECO:0000313" key="4">
    <source>
        <dbReference type="Proteomes" id="UP000234626"/>
    </source>
</evidence>
<dbReference type="Pfam" id="PF12680">
    <property type="entry name" value="SnoaL_2"/>
    <property type="match status" value="2"/>
</dbReference>